<evidence type="ECO:0000256" key="1">
    <source>
        <dbReference type="ARBA" id="ARBA00004651"/>
    </source>
</evidence>
<dbReference type="GO" id="GO:0015297">
    <property type="term" value="F:antiporter activity"/>
    <property type="evidence" value="ECO:0007669"/>
    <property type="project" value="UniProtKB-UniRule"/>
</dbReference>
<organism evidence="11 12">
    <name type="scientific">Smittium simulii</name>
    <dbReference type="NCBI Taxonomy" id="133385"/>
    <lineage>
        <taxon>Eukaryota</taxon>
        <taxon>Fungi</taxon>
        <taxon>Fungi incertae sedis</taxon>
        <taxon>Zoopagomycota</taxon>
        <taxon>Kickxellomycotina</taxon>
        <taxon>Harpellomycetes</taxon>
        <taxon>Harpellales</taxon>
        <taxon>Legeriomycetaceae</taxon>
        <taxon>Smittium</taxon>
    </lineage>
</organism>
<evidence type="ECO:0000256" key="9">
    <source>
        <dbReference type="PIRNR" id="PIRNR005508"/>
    </source>
</evidence>
<evidence type="ECO:0000256" key="3">
    <source>
        <dbReference type="ARBA" id="ARBA00022448"/>
    </source>
</evidence>
<dbReference type="GO" id="GO:0015104">
    <property type="term" value="F:antimonite transmembrane transporter activity"/>
    <property type="evidence" value="ECO:0007669"/>
    <property type="project" value="TreeGrafter"/>
</dbReference>
<protein>
    <recommendedName>
        <fullName evidence="13">Arsenical-resistance protein</fullName>
    </recommendedName>
</protein>
<evidence type="ECO:0000256" key="8">
    <source>
        <dbReference type="ARBA" id="ARBA00023136"/>
    </source>
</evidence>
<feature type="transmembrane region" description="Helical" evidence="10">
    <location>
        <begin position="141"/>
        <end position="163"/>
    </location>
</feature>
<dbReference type="OrthoDB" id="187348at2759"/>
<keyword evidence="12" id="KW-1185">Reference proteome</keyword>
<feature type="transmembrane region" description="Helical" evidence="10">
    <location>
        <begin position="183"/>
        <end position="201"/>
    </location>
</feature>
<evidence type="ECO:0000256" key="6">
    <source>
        <dbReference type="ARBA" id="ARBA00022849"/>
    </source>
</evidence>
<proteinExistence type="inferred from homology"/>
<gene>
    <name evidence="11" type="ORF">BB561_001751</name>
</gene>
<evidence type="ECO:0000256" key="5">
    <source>
        <dbReference type="ARBA" id="ARBA00022692"/>
    </source>
</evidence>
<dbReference type="NCBIfam" id="TIGR00832">
    <property type="entry name" value="acr3"/>
    <property type="match status" value="1"/>
</dbReference>
<comment type="caution">
    <text evidence="11">The sequence shown here is derived from an EMBL/GenBank/DDBJ whole genome shotgun (WGS) entry which is preliminary data.</text>
</comment>
<dbReference type="PANTHER" id="PTHR43057:SF1">
    <property type="entry name" value="ARSENICAL-RESISTANCE PROTEIN 3"/>
    <property type="match status" value="1"/>
</dbReference>
<name>A0A2T9YT89_9FUNG</name>
<comment type="similarity">
    <text evidence="2 9">Belongs to the arsenical resistance-3 (ACR3) (TC 2.A.59) family.</text>
</comment>
<keyword evidence="5 9" id="KW-0812">Transmembrane</keyword>
<feature type="transmembrane region" description="Helical" evidence="10">
    <location>
        <begin position="254"/>
        <end position="272"/>
    </location>
</feature>
<dbReference type="Gene3D" id="1.20.1530.20">
    <property type="match status" value="1"/>
</dbReference>
<feature type="transmembrane region" description="Helical" evidence="10">
    <location>
        <begin position="41"/>
        <end position="60"/>
    </location>
</feature>
<dbReference type="EMBL" id="MBFR01000053">
    <property type="protein sequence ID" value="PVU95541.1"/>
    <property type="molecule type" value="Genomic_DNA"/>
</dbReference>
<dbReference type="Pfam" id="PF01758">
    <property type="entry name" value="SBF"/>
    <property type="match status" value="1"/>
</dbReference>
<evidence type="ECO:0008006" key="13">
    <source>
        <dbReference type="Google" id="ProtNLM"/>
    </source>
</evidence>
<dbReference type="FunFam" id="1.20.1530.20:FF:000009">
    <property type="entry name" value="Arsenite transporter, ACR3 family"/>
    <property type="match status" value="1"/>
</dbReference>
<evidence type="ECO:0000256" key="10">
    <source>
        <dbReference type="SAM" id="Phobius"/>
    </source>
</evidence>
<dbReference type="InterPro" id="IPR038770">
    <property type="entry name" value="Na+/solute_symporter_sf"/>
</dbReference>
<keyword evidence="3 9" id="KW-0813">Transport</keyword>
<comment type="subcellular location">
    <subcellularLocation>
        <location evidence="1 9">Cell membrane</location>
        <topology evidence="1 9">Multi-pass membrane protein</topology>
    </subcellularLocation>
</comment>
<feature type="transmembrane region" description="Helical" evidence="10">
    <location>
        <begin position="213"/>
        <end position="234"/>
    </location>
</feature>
<dbReference type="InterPro" id="IPR002657">
    <property type="entry name" value="BilAc:Na_symport/Acr3"/>
</dbReference>
<keyword evidence="7 9" id="KW-1133">Transmembrane helix</keyword>
<feature type="transmembrane region" description="Helical" evidence="10">
    <location>
        <begin position="12"/>
        <end position="29"/>
    </location>
</feature>
<dbReference type="GO" id="GO:0005886">
    <property type="term" value="C:plasma membrane"/>
    <property type="evidence" value="ECO:0007669"/>
    <property type="project" value="UniProtKB-SubCell"/>
</dbReference>
<evidence type="ECO:0000256" key="7">
    <source>
        <dbReference type="ARBA" id="ARBA00022989"/>
    </source>
</evidence>
<feature type="transmembrane region" description="Helical" evidence="10">
    <location>
        <begin position="81"/>
        <end position="104"/>
    </location>
</feature>
<dbReference type="InterPro" id="IPR004706">
    <property type="entry name" value="Arsenical-R_Acr3"/>
</dbReference>
<feature type="transmembrane region" description="Helical" evidence="10">
    <location>
        <begin position="110"/>
        <end position="129"/>
    </location>
</feature>
<keyword evidence="6" id="KW-0059">Arsenical resistance</keyword>
<accession>A0A2T9YT89</accession>
<evidence type="ECO:0000313" key="11">
    <source>
        <dbReference type="EMBL" id="PVU95541.1"/>
    </source>
</evidence>
<evidence type="ECO:0000256" key="2">
    <source>
        <dbReference type="ARBA" id="ARBA00010110"/>
    </source>
</evidence>
<keyword evidence="4 9" id="KW-1003">Cell membrane</keyword>
<keyword evidence="8 9" id="KW-0472">Membrane</keyword>
<sequence>MEKIGFIDKYLSLWIFLCMGTGILVGYYVPDVNKKLGSATFADVSIPIAVGLIWMMYPILCAVRFEILHKILAKKTIWKDILFSLGVNWVIAPLVMVGLGWAMLPDLVEYRSGLVLVGTARCIAMVLIWNRLAGADEEFCAILVSVNSLLQVVLFGPLSYFYVVVLSKGTYMGINMIPVFKSVLIFLGIPLLAAICTRLLFRRMCPDYYDKKFMPFIAPTSLLALLFIIIVMFASQGRDIIINIKTVARVIAPLVAYFIIMFFGVMFVCYHYRIPYKIATTQSFTAASNNFELAIAVAASVYGESSKEVMAATIGPLVEVPIMLAFVKAAFFIKSRYFDKQLAPQLSKQLENI</sequence>
<dbReference type="STRING" id="133385.A0A2T9YT89"/>
<evidence type="ECO:0000256" key="4">
    <source>
        <dbReference type="ARBA" id="ARBA00022475"/>
    </source>
</evidence>
<dbReference type="Proteomes" id="UP000245383">
    <property type="component" value="Unassembled WGS sequence"/>
</dbReference>
<dbReference type="PIRSF" id="PIRSF005508">
    <property type="entry name" value="Acr3"/>
    <property type="match status" value="1"/>
</dbReference>
<dbReference type="GO" id="GO:0046685">
    <property type="term" value="P:response to arsenic-containing substance"/>
    <property type="evidence" value="ECO:0007669"/>
    <property type="project" value="UniProtKB-KW"/>
</dbReference>
<reference evidence="11 12" key="1">
    <citation type="journal article" date="2018" name="MBio">
        <title>Comparative Genomics Reveals the Core Gene Toolbox for the Fungus-Insect Symbiosis.</title>
        <authorList>
            <person name="Wang Y."/>
            <person name="Stata M."/>
            <person name="Wang W."/>
            <person name="Stajich J.E."/>
            <person name="White M.M."/>
            <person name="Moncalvo J.M."/>
        </authorList>
    </citation>
    <scope>NUCLEOTIDE SEQUENCE [LARGE SCALE GENOMIC DNA]</scope>
    <source>
        <strain evidence="11 12">SWE-8-4</strain>
    </source>
</reference>
<dbReference type="PANTHER" id="PTHR43057">
    <property type="entry name" value="ARSENITE EFFLUX TRANSPORTER"/>
    <property type="match status" value="1"/>
</dbReference>
<dbReference type="AlphaFoldDB" id="A0A2T9YT89"/>
<evidence type="ECO:0000313" key="12">
    <source>
        <dbReference type="Proteomes" id="UP000245383"/>
    </source>
</evidence>
<dbReference type="GO" id="GO:0015105">
    <property type="term" value="F:arsenite transmembrane transporter activity"/>
    <property type="evidence" value="ECO:0007669"/>
    <property type="project" value="TreeGrafter"/>
</dbReference>